<sequence>MKRKRALRRLQPGQQQLKPVPRHESSVWVCCPACHERLAAASLSFHTLYDCSERRSQDVLASANSSTISTWDRLPDETPGSADPARDACLAQTQAQQNSSESAGCHRNTTGAASSSSSTASQPDVSTTNTSLQAAYQTLTADVPYTSSAHSEARNAFRLLMTPQRYLACYWTMQRFYRGNDATGANGTYLRSELLFAGDSRLERLLTEPCWRCLGSTRLADALWRPSNVREQYADASKIRTQVIWLAHKSLFEHDAYVPATKLLEGREPRLPRALLLSALQKSIRRARWPQVVRLSRYLIDRYGLGMVARRLLVITVEDSMAHPAMPILAWFMGTASKGYQPTAADVDAVLRFAAEISSVAVRDLQVSRRYHSIEAFQHDWAVCEEAFGTLVPAPARALVASLLLRALFGGMHGDQLMMREYAVEWLRRFLLDTQRDPLQLEIPAAPLAMLQDSMPSPKIPSVDQAWYAVADAAAATAPSWLQFLEKLYERVRSLLSSQQIRWEADQCVSITDIPPAAVGPFSGLPSPTSERVQRSRFWQRISRTLLDYAPKAAPEDTWASLIWHLRAKLNVRPCWSVVFDDNDEDDNSTFTVALQLADNACEQLQPFFTSAQQRVCWQNIAPQVEALSMMVLRRYFSEHQTRG</sequence>
<dbReference type="HOGENOM" id="CLU_425410_0_0_1"/>
<dbReference type="KEGG" id="cme:CYME_CMD052C"/>
<dbReference type="Gene3D" id="1.20.272.10">
    <property type="match status" value="1"/>
</dbReference>
<organism evidence="2 3">
    <name type="scientific">Cyanidioschyzon merolae (strain NIES-3377 / 10D)</name>
    <name type="common">Unicellular red alga</name>
    <dbReference type="NCBI Taxonomy" id="280699"/>
    <lineage>
        <taxon>Eukaryota</taxon>
        <taxon>Rhodophyta</taxon>
        <taxon>Bangiophyceae</taxon>
        <taxon>Cyanidiales</taxon>
        <taxon>Cyanidiaceae</taxon>
        <taxon>Cyanidioschyzon</taxon>
    </lineage>
</organism>
<evidence type="ECO:0000256" key="1">
    <source>
        <dbReference type="SAM" id="MobiDB-lite"/>
    </source>
</evidence>
<dbReference type="Proteomes" id="UP000007014">
    <property type="component" value="Chromosome 4"/>
</dbReference>
<proteinExistence type="predicted"/>
<feature type="region of interest" description="Disordered" evidence="1">
    <location>
        <begin position="1"/>
        <end position="21"/>
    </location>
</feature>
<feature type="region of interest" description="Disordered" evidence="1">
    <location>
        <begin position="63"/>
        <end position="129"/>
    </location>
</feature>
<reference evidence="2 3" key="1">
    <citation type="journal article" date="2004" name="Nature">
        <title>Genome sequence of the ultrasmall unicellular red alga Cyanidioschyzon merolae 10D.</title>
        <authorList>
            <person name="Matsuzaki M."/>
            <person name="Misumi O."/>
            <person name="Shin-i T."/>
            <person name="Maruyama S."/>
            <person name="Takahara M."/>
            <person name="Miyagishima S."/>
            <person name="Mori T."/>
            <person name="Nishida K."/>
            <person name="Yagisawa F."/>
            <person name="Nishida K."/>
            <person name="Yoshida Y."/>
            <person name="Nishimura Y."/>
            <person name="Nakao S."/>
            <person name="Kobayashi T."/>
            <person name="Momoyama Y."/>
            <person name="Higashiyama T."/>
            <person name="Minoda A."/>
            <person name="Sano M."/>
            <person name="Nomoto H."/>
            <person name="Oishi K."/>
            <person name="Hayashi H."/>
            <person name="Ohta F."/>
            <person name="Nishizaka S."/>
            <person name="Haga S."/>
            <person name="Miura S."/>
            <person name="Morishita T."/>
            <person name="Kabeya Y."/>
            <person name="Terasawa K."/>
            <person name="Suzuki Y."/>
            <person name="Ishii Y."/>
            <person name="Asakawa S."/>
            <person name="Takano H."/>
            <person name="Ohta N."/>
            <person name="Kuroiwa H."/>
            <person name="Tanaka K."/>
            <person name="Shimizu N."/>
            <person name="Sugano S."/>
            <person name="Sato N."/>
            <person name="Nozaki H."/>
            <person name="Ogasawara N."/>
            <person name="Kohara Y."/>
            <person name="Kuroiwa T."/>
        </authorList>
    </citation>
    <scope>NUCLEOTIDE SEQUENCE [LARGE SCALE GENOMIC DNA]</scope>
    <source>
        <strain evidence="2 3">10D</strain>
    </source>
</reference>
<accession>M1VF31</accession>
<evidence type="ECO:0000313" key="3">
    <source>
        <dbReference type="Proteomes" id="UP000007014"/>
    </source>
</evidence>
<feature type="compositionally biased region" description="Low complexity" evidence="1">
    <location>
        <begin position="109"/>
        <end position="121"/>
    </location>
</feature>
<keyword evidence="3" id="KW-1185">Reference proteome</keyword>
<name>M1VF31_CYAM1</name>
<dbReference type="OrthoDB" id="498157at2759"/>
<dbReference type="RefSeq" id="XP_005535424.1">
    <property type="nucleotide sequence ID" value="XM_005535367.1"/>
</dbReference>
<protein>
    <submittedName>
        <fullName evidence="2">Uncharacterized protein</fullName>
    </submittedName>
</protein>
<dbReference type="GeneID" id="16992606"/>
<reference evidence="2 3" key="2">
    <citation type="journal article" date="2007" name="BMC Biol.">
        <title>A 100%-complete sequence reveals unusually simple genomic features in the hot-spring red alga Cyanidioschyzon merolae.</title>
        <authorList>
            <person name="Nozaki H."/>
            <person name="Takano H."/>
            <person name="Misumi O."/>
            <person name="Terasawa K."/>
            <person name="Matsuzaki M."/>
            <person name="Maruyama S."/>
            <person name="Nishida K."/>
            <person name="Yagisawa F."/>
            <person name="Yoshida Y."/>
            <person name="Fujiwara T."/>
            <person name="Takio S."/>
            <person name="Tamura K."/>
            <person name="Chung S.J."/>
            <person name="Nakamura S."/>
            <person name="Kuroiwa H."/>
            <person name="Tanaka K."/>
            <person name="Sato N."/>
            <person name="Kuroiwa T."/>
        </authorList>
    </citation>
    <scope>NUCLEOTIDE SEQUENCE [LARGE SCALE GENOMIC DNA]</scope>
    <source>
        <strain evidence="2 3">10D</strain>
    </source>
</reference>
<feature type="compositionally biased region" description="Polar residues" evidence="1">
    <location>
        <begin position="91"/>
        <end position="102"/>
    </location>
</feature>
<gene>
    <name evidence="2" type="ORF">CYME_CMD052C</name>
</gene>
<dbReference type="EMBL" id="AP006486">
    <property type="protein sequence ID" value="BAM79138.1"/>
    <property type="molecule type" value="Genomic_DNA"/>
</dbReference>
<dbReference type="Gramene" id="CMD052CT">
    <property type="protein sequence ID" value="CMD052CT"/>
    <property type="gene ID" value="CMD052C"/>
</dbReference>
<evidence type="ECO:0000313" key="2">
    <source>
        <dbReference type="EMBL" id="BAM79138.1"/>
    </source>
</evidence>
<dbReference type="AlphaFoldDB" id="M1VF31"/>